<dbReference type="AlphaFoldDB" id="A0A6C0JG95"/>
<dbReference type="GO" id="GO:0000428">
    <property type="term" value="C:DNA-directed RNA polymerase complex"/>
    <property type="evidence" value="ECO:0007669"/>
    <property type="project" value="UniProtKB-KW"/>
</dbReference>
<evidence type="ECO:0008006" key="5">
    <source>
        <dbReference type="Google" id="ProtNLM"/>
    </source>
</evidence>
<evidence type="ECO:0000256" key="3">
    <source>
        <dbReference type="SAM" id="MobiDB-lite"/>
    </source>
</evidence>
<feature type="region of interest" description="Disordered" evidence="3">
    <location>
        <begin position="187"/>
        <end position="234"/>
    </location>
</feature>
<evidence type="ECO:0000256" key="1">
    <source>
        <dbReference type="ARBA" id="ARBA00022478"/>
    </source>
</evidence>
<evidence type="ECO:0000256" key="2">
    <source>
        <dbReference type="ARBA" id="ARBA00023163"/>
    </source>
</evidence>
<name>A0A6C0JG95_9ZZZZ</name>
<keyword evidence="1" id="KW-0240">DNA-directed RNA polymerase</keyword>
<proteinExistence type="predicted"/>
<dbReference type="Gene3D" id="3.30.1490.120">
    <property type="entry name" value="RNA polymerase Rpb7-like, N-terminal domain"/>
    <property type="match status" value="1"/>
</dbReference>
<accession>A0A6C0JG95</accession>
<reference evidence="4" key="1">
    <citation type="journal article" date="2020" name="Nature">
        <title>Giant virus diversity and host interactions through global metagenomics.</title>
        <authorList>
            <person name="Schulz F."/>
            <person name="Roux S."/>
            <person name="Paez-Espino D."/>
            <person name="Jungbluth S."/>
            <person name="Walsh D.A."/>
            <person name="Denef V.J."/>
            <person name="McMahon K.D."/>
            <person name="Konstantinidis K.T."/>
            <person name="Eloe-Fadrosh E.A."/>
            <person name="Kyrpides N.C."/>
            <person name="Woyke T."/>
        </authorList>
    </citation>
    <scope>NUCLEOTIDE SEQUENCE</scope>
    <source>
        <strain evidence="4">GVMAG-M-3300027708-51</strain>
    </source>
</reference>
<feature type="compositionally biased region" description="Low complexity" evidence="3">
    <location>
        <begin position="192"/>
        <end position="202"/>
    </location>
</feature>
<keyword evidence="2" id="KW-0804">Transcription</keyword>
<evidence type="ECO:0000313" key="4">
    <source>
        <dbReference type="EMBL" id="QHU04629.1"/>
    </source>
</evidence>
<organism evidence="4">
    <name type="scientific">viral metagenome</name>
    <dbReference type="NCBI Taxonomy" id="1070528"/>
    <lineage>
        <taxon>unclassified sequences</taxon>
        <taxon>metagenomes</taxon>
        <taxon>organismal metagenomes</taxon>
    </lineage>
</organism>
<dbReference type="EMBL" id="MN740402">
    <property type="protein sequence ID" value="QHU04629.1"/>
    <property type="molecule type" value="Genomic_DNA"/>
</dbReference>
<dbReference type="InterPro" id="IPR036898">
    <property type="entry name" value="RNA_pol_Rpb7-like_N_sf"/>
</dbReference>
<sequence>MDPIFERRALVRSVHIPAQHIQRNIQVSLMSQLRAKYEGVCIPEGFVQPRSITVVDHSLGRVNLIHGGLDYSVKFQADICMPHPGQVFRAPVVLRSKIGIHAEVSPMKVLLPRDLHLGDASFEDVAEGQEVEFEVKGSRFQQGDDSIVVLGHLKQVVNAQKAEAEKSAAAEEPLLAASTGTNAAADVERRVVVPQDQVPVTTRKTKRIGKPATTTNEPSAQGKAEGPAGPPGPA</sequence>
<protein>
    <recommendedName>
        <fullName evidence="5">DNA-directed RNA polymerase</fullName>
    </recommendedName>
</protein>